<dbReference type="AlphaFoldDB" id="V9D1G3"/>
<dbReference type="GeneID" id="19985565"/>
<organism evidence="1 2">
    <name type="scientific">Cladophialophora carrionii CBS 160.54</name>
    <dbReference type="NCBI Taxonomy" id="1279043"/>
    <lineage>
        <taxon>Eukaryota</taxon>
        <taxon>Fungi</taxon>
        <taxon>Dikarya</taxon>
        <taxon>Ascomycota</taxon>
        <taxon>Pezizomycotina</taxon>
        <taxon>Eurotiomycetes</taxon>
        <taxon>Chaetothyriomycetidae</taxon>
        <taxon>Chaetothyriales</taxon>
        <taxon>Herpotrichiellaceae</taxon>
        <taxon>Cladophialophora</taxon>
    </lineage>
</organism>
<gene>
    <name evidence="1" type="ORF">G647_07072</name>
</gene>
<dbReference type="RefSeq" id="XP_008729611.1">
    <property type="nucleotide sequence ID" value="XM_008731389.1"/>
</dbReference>
<name>V9D1G3_9EURO</name>
<proteinExistence type="predicted"/>
<dbReference type="VEuPathDB" id="FungiDB:G647_07072"/>
<reference evidence="1 2" key="1">
    <citation type="submission" date="2013-03" db="EMBL/GenBank/DDBJ databases">
        <title>The Genome Sequence of Cladophialophora carrionii CBS 160.54.</title>
        <authorList>
            <consortium name="The Broad Institute Genomics Platform"/>
            <person name="Cuomo C."/>
            <person name="de Hoog S."/>
            <person name="Gorbushina A."/>
            <person name="Walker B."/>
            <person name="Young S.K."/>
            <person name="Zeng Q."/>
            <person name="Gargeya S."/>
            <person name="Fitzgerald M."/>
            <person name="Haas B."/>
            <person name="Abouelleil A."/>
            <person name="Allen A.W."/>
            <person name="Alvarado L."/>
            <person name="Arachchi H.M."/>
            <person name="Berlin A.M."/>
            <person name="Chapman S.B."/>
            <person name="Gainer-Dewar J."/>
            <person name="Goldberg J."/>
            <person name="Griggs A."/>
            <person name="Gujja S."/>
            <person name="Hansen M."/>
            <person name="Howarth C."/>
            <person name="Imamovic A."/>
            <person name="Ireland A."/>
            <person name="Larimer J."/>
            <person name="McCowan C."/>
            <person name="Murphy C."/>
            <person name="Pearson M."/>
            <person name="Poon T.W."/>
            <person name="Priest M."/>
            <person name="Roberts A."/>
            <person name="Saif S."/>
            <person name="Shea T."/>
            <person name="Sisk P."/>
            <person name="Sykes S."/>
            <person name="Wortman J."/>
            <person name="Nusbaum C."/>
            <person name="Birren B."/>
        </authorList>
    </citation>
    <scope>NUCLEOTIDE SEQUENCE [LARGE SCALE GENOMIC DNA]</scope>
    <source>
        <strain evidence="1 2">CBS 160.54</strain>
    </source>
</reference>
<sequence>MSSSPKKWMERFMRLIWEGNLTLLTSSNVQ</sequence>
<accession>V9D1G3</accession>
<dbReference type="EMBL" id="KB822707">
    <property type="protein sequence ID" value="ETI20730.1"/>
    <property type="molecule type" value="Genomic_DNA"/>
</dbReference>
<protein>
    <submittedName>
        <fullName evidence="1">Uncharacterized protein</fullName>
    </submittedName>
</protein>
<evidence type="ECO:0000313" key="2">
    <source>
        <dbReference type="Proteomes" id="UP000030678"/>
    </source>
</evidence>
<evidence type="ECO:0000313" key="1">
    <source>
        <dbReference type="EMBL" id="ETI20730.1"/>
    </source>
</evidence>
<dbReference type="HOGENOM" id="CLU_3406322_0_0_1"/>
<dbReference type="Proteomes" id="UP000030678">
    <property type="component" value="Unassembled WGS sequence"/>
</dbReference>